<dbReference type="InParanoid" id="A0A1Y2G103"/>
<dbReference type="InterPro" id="IPR031468">
    <property type="entry name" value="SMP_LBD"/>
</dbReference>
<keyword evidence="1" id="KW-0813">Transport</keyword>
<dbReference type="PANTHER" id="PTHR13466">
    <property type="entry name" value="TEX2 PROTEIN-RELATED"/>
    <property type="match status" value="1"/>
</dbReference>
<organism evidence="11 12">
    <name type="scientific">Leucosporidium creatinivorum</name>
    <dbReference type="NCBI Taxonomy" id="106004"/>
    <lineage>
        <taxon>Eukaryota</taxon>
        <taxon>Fungi</taxon>
        <taxon>Dikarya</taxon>
        <taxon>Basidiomycota</taxon>
        <taxon>Pucciniomycotina</taxon>
        <taxon>Microbotryomycetes</taxon>
        <taxon>Leucosporidiales</taxon>
        <taxon>Leucosporidium</taxon>
    </lineage>
</organism>
<evidence type="ECO:0000256" key="8">
    <source>
        <dbReference type="HAMAP-Rule" id="MF_03103"/>
    </source>
</evidence>
<feature type="region of interest" description="Disordered" evidence="9">
    <location>
        <begin position="244"/>
        <end position="268"/>
    </location>
</feature>
<dbReference type="InterPro" id="IPR019411">
    <property type="entry name" value="MMM1_dom"/>
</dbReference>
<keyword evidence="7 8" id="KW-0472">Membrane</keyword>
<feature type="compositionally biased region" description="Low complexity" evidence="9">
    <location>
        <begin position="529"/>
        <end position="545"/>
    </location>
</feature>
<feature type="compositionally biased region" description="Gly residues" evidence="9">
    <location>
        <begin position="577"/>
        <end position="588"/>
    </location>
</feature>
<keyword evidence="3 8" id="KW-0256">Endoplasmic reticulum</keyword>
<comment type="subcellular location">
    <subcellularLocation>
        <location evidence="8">Endoplasmic reticulum membrane</location>
        <topology evidence="8">Single-pass type I membrane protein</topology>
    </subcellularLocation>
    <text evidence="8">The ERMES/MDM complex localizes to a few discrete foci (around 10 per single cell), that represent mitochondria-endoplasmic reticulum junctions. These foci are often found next to mtDNA nucleoids.</text>
</comment>
<reference evidence="11 12" key="1">
    <citation type="submission" date="2016-07" db="EMBL/GenBank/DDBJ databases">
        <title>Pervasive Adenine N6-methylation of Active Genes in Fungi.</title>
        <authorList>
            <consortium name="DOE Joint Genome Institute"/>
            <person name="Mondo S.J."/>
            <person name="Dannebaum R.O."/>
            <person name="Kuo R.C."/>
            <person name="Labutti K."/>
            <person name="Haridas S."/>
            <person name="Kuo A."/>
            <person name="Salamov A."/>
            <person name="Ahrendt S.R."/>
            <person name="Lipzen A."/>
            <person name="Sullivan W."/>
            <person name="Andreopoulos W.B."/>
            <person name="Clum A."/>
            <person name="Lindquist E."/>
            <person name="Daum C."/>
            <person name="Ramamoorthy G.K."/>
            <person name="Gryganskyi A."/>
            <person name="Culley D."/>
            <person name="Magnuson J.K."/>
            <person name="James T.Y."/>
            <person name="O'Malley M.A."/>
            <person name="Stajich J.E."/>
            <person name="Spatafora J.W."/>
            <person name="Visel A."/>
            <person name="Grigoriev I.V."/>
        </authorList>
    </citation>
    <scope>NUCLEOTIDE SEQUENCE [LARGE SCALE GENOMIC DNA]</scope>
    <source>
        <strain evidence="11 12">62-1032</strain>
    </source>
</reference>
<evidence type="ECO:0000256" key="5">
    <source>
        <dbReference type="ARBA" id="ARBA00023055"/>
    </source>
</evidence>
<evidence type="ECO:0000259" key="10">
    <source>
        <dbReference type="PROSITE" id="PS51847"/>
    </source>
</evidence>
<comment type="caution">
    <text evidence="11">The sequence shown here is derived from an EMBL/GenBank/DDBJ whole genome shotgun (WGS) entry which is preliminary data.</text>
</comment>
<evidence type="ECO:0000256" key="7">
    <source>
        <dbReference type="ARBA" id="ARBA00023136"/>
    </source>
</evidence>
<dbReference type="CDD" id="cd21671">
    <property type="entry name" value="SMP_Mmm1"/>
    <property type="match status" value="1"/>
</dbReference>
<dbReference type="GO" id="GO:0006869">
    <property type="term" value="P:lipid transport"/>
    <property type="evidence" value="ECO:0007669"/>
    <property type="project" value="UniProtKB-KW"/>
</dbReference>
<evidence type="ECO:0000313" key="12">
    <source>
        <dbReference type="Proteomes" id="UP000193467"/>
    </source>
</evidence>
<feature type="compositionally biased region" description="Basic and acidic residues" evidence="9">
    <location>
        <begin position="54"/>
        <end position="65"/>
    </location>
</feature>
<keyword evidence="4 8" id="KW-1133">Transmembrane helix</keyword>
<dbReference type="PROSITE" id="PS51847">
    <property type="entry name" value="SMP"/>
    <property type="match status" value="1"/>
</dbReference>
<dbReference type="AlphaFoldDB" id="A0A1Y2G103"/>
<evidence type="ECO:0000256" key="3">
    <source>
        <dbReference type="ARBA" id="ARBA00022824"/>
    </source>
</evidence>
<evidence type="ECO:0000256" key="2">
    <source>
        <dbReference type="ARBA" id="ARBA00022692"/>
    </source>
</evidence>
<comment type="function">
    <text evidence="8">Component of the ERMES/MDM complex, which serves as a molecular tether to connect the endoplasmic reticulum (ER) and mitochondria. Components of this complex are involved in the control of mitochondrial shape and protein biogenesis, and function in nonvesicular lipid trafficking between the ER and mitochondria. The MDM12-MMM1 subcomplex functions in the major beta-barrel assembly pathway that is responsible for biogenesis of all outer membrane beta-barrel proteins, and acts in a late step after the SAM complex. The MDM10-MDM12-MMM1 subcomplex further acts in the TOM40-specific pathway after the action of the MDM12-MMM1 complex. Essential for establishing and maintaining the structure of mitochondria and maintenance of mtDNA nucleoids.</text>
</comment>
<keyword evidence="2 8" id="KW-0812">Transmembrane</keyword>
<feature type="domain" description="SMP-LTD" evidence="10">
    <location>
        <begin position="97"/>
        <end position="323"/>
    </location>
</feature>
<sequence length="588" mass="61146">MPSTDVTAQGLESCPPLPRPGFTFTQGVLCGQLSFVILSVIFLKYFVFEDPAADRPAPKSRDSTRKRSNRPRKSSISLASPTPAILSALDYDLPTHAPESLDWLNVLLAQALAAYRGLVAESTAGNEGGAKGLMEEMLNRKAPAEDGEDGEAAAPGLVGIDRIEVLDVVVGDKYPMLSNARVRPSGEDGGVRVELDVDFTDHVSLSISTCLLVNFPRPRFAVLPISLGLTLERFSGTLTLELPSPSALSSPSHPHAPGHSHPNPSLHLSLHPDFTLELSTTSLLGSRAKLQDVPKVEQLILARIRGYIQDRVVWPGRVQVALPGVGTSHHHHRHASHGHEASSSSHHHLPPGGSEEWEWIPSPTSDGGEGGEGSGSTSSLLSDDRLSPDADSTNGEDDDQPTSGNETPSIDLDADGGPSVVLHPKLRAKGDATPLDGPSTSGMRMRRPSTLLKQSTIPGLAPTGPGRPPSPTESLPGHFAPPPPFSYFPHPNGPSPSKPSAPPPTRPNGAGGGRWVPRNSSQGGGGGLSAARLAAVAAAAADASPSGGGGGGHRAADGMRYRMKGPGSVGMGVEVGSVGGGSRNGGRY</sequence>
<dbReference type="HAMAP" id="MF_03103">
    <property type="entry name" value="Mmm1"/>
    <property type="match status" value="1"/>
</dbReference>
<dbReference type="GO" id="GO:0045040">
    <property type="term" value="P:protein insertion into mitochondrial outer membrane"/>
    <property type="evidence" value="ECO:0007669"/>
    <property type="project" value="UniProtKB-UniRule"/>
</dbReference>
<dbReference type="Proteomes" id="UP000193467">
    <property type="component" value="Unassembled WGS sequence"/>
</dbReference>
<dbReference type="PANTHER" id="PTHR13466:SF0">
    <property type="entry name" value="SMP-LTD DOMAIN-CONTAINING PROTEIN"/>
    <property type="match status" value="1"/>
</dbReference>
<name>A0A1Y2G103_9BASI</name>
<feature type="region of interest" description="Disordered" evidence="9">
    <location>
        <begin position="324"/>
        <end position="588"/>
    </location>
</feature>
<dbReference type="STRING" id="106004.A0A1Y2G103"/>
<feature type="topological domain" description="Lumenal" evidence="8">
    <location>
        <begin position="1"/>
        <end position="27"/>
    </location>
</feature>
<evidence type="ECO:0000256" key="6">
    <source>
        <dbReference type="ARBA" id="ARBA00023121"/>
    </source>
</evidence>
<dbReference type="EMBL" id="MCGR01000004">
    <property type="protein sequence ID" value="ORY90309.1"/>
    <property type="molecule type" value="Genomic_DNA"/>
</dbReference>
<dbReference type="InterPro" id="IPR027537">
    <property type="entry name" value="Mmm1"/>
</dbReference>
<evidence type="ECO:0000313" key="11">
    <source>
        <dbReference type="EMBL" id="ORY90309.1"/>
    </source>
</evidence>
<protein>
    <recommendedName>
        <fullName evidence="8">Maintenance of mitochondrial morphology protein 1</fullName>
    </recommendedName>
</protein>
<proteinExistence type="inferred from homology"/>
<feature type="topological domain" description="Cytoplasmic" evidence="8">
    <location>
        <begin position="49"/>
        <end position="588"/>
    </location>
</feature>
<dbReference type="OrthoDB" id="5599157at2759"/>
<feature type="region of interest" description="Disordered" evidence="9">
    <location>
        <begin position="54"/>
        <end position="77"/>
    </location>
</feature>
<comment type="subunit">
    <text evidence="8">Homodimer. Component of the ER-mitochondria encounter structure (ERMES) or MDM complex, composed of MMM1, MDM10, MDM12 and MDM34. A MMM1 homodimer associates with one molecule of MDM12 on each side in a pairwise head-to-tail manner, and the SMP-LTD domains of MMM1 and MDM12 generate a continuous hydrophobic tunnel for phospholipid trafficking.</text>
</comment>
<feature type="compositionally biased region" description="Pro residues" evidence="9">
    <location>
        <begin position="479"/>
        <end position="506"/>
    </location>
</feature>
<dbReference type="GO" id="GO:0005789">
    <property type="term" value="C:endoplasmic reticulum membrane"/>
    <property type="evidence" value="ECO:0007669"/>
    <property type="project" value="UniProtKB-SubCell"/>
</dbReference>
<accession>A0A1Y2G103</accession>
<dbReference type="Pfam" id="PF10296">
    <property type="entry name" value="MMM1"/>
    <property type="match status" value="1"/>
</dbReference>
<keyword evidence="12" id="KW-1185">Reference proteome</keyword>
<feature type="compositionally biased region" description="Low complexity" evidence="9">
    <location>
        <begin position="244"/>
        <end position="265"/>
    </location>
</feature>
<comment type="similarity">
    <text evidence="8">Belongs to the MMM1 family.</text>
</comment>
<dbReference type="GO" id="GO:0008289">
    <property type="term" value="F:lipid binding"/>
    <property type="evidence" value="ECO:0007669"/>
    <property type="project" value="UniProtKB-KW"/>
</dbReference>
<evidence type="ECO:0000256" key="9">
    <source>
        <dbReference type="SAM" id="MobiDB-lite"/>
    </source>
</evidence>
<evidence type="ECO:0000256" key="4">
    <source>
        <dbReference type="ARBA" id="ARBA00022989"/>
    </source>
</evidence>
<keyword evidence="6" id="KW-0446">Lipid-binding</keyword>
<dbReference type="FunCoup" id="A0A1Y2G103">
    <property type="interactions" value="88"/>
</dbReference>
<evidence type="ECO:0000256" key="1">
    <source>
        <dbReference type="ARBA" id="ARBA00022448"/>
    </source>
</evidence>
<keyword evidence="5" id="KW-0445">Lipid transport</keyword>
<dbReference type="GO" id="GO:0032865">
    <property type="term" value="C:ERMES complex"/>
    <property type="evidence" value="ECO:0007669"/>
    <property type="project" value="UniProtKB-UniRule"/>
</dbReference>
<gene>
    <name evidence="8" type="primary">MMM1</name>
    <name evidence="11" type="ORF">BCR35DRAFT_275340</name>
</gene>